<dbReference type="EMBL" id="VSRR010127629">
    <property type="protein sequence ID" value="MPD01556.1"/>
    <property type="molecule type" value="Genomic_DNA"/>
</dbReference>
<name>A0A5B7K3Q0_PORTR</name>
<keyword evidence="2" id="KW-1185">Reference proteome</keyword>
<evidence type="ECO:0000313" key="1">
    <source>
        <dbReference type="EMBL" id="MPD01556.1"/>
    </source>
</evidence>
<evidence type="ECO:0000313" key="2">
    <source>
        <dbReference type="Proteomes" id="UP000324222"/>
    </source>
</evidence>
<sequence length="52" mass="5719">MLGGVQGPHLPCLGRAVLPLRLLLCFRGTRSHRPSLGHRSPPASQNICWTLF</sequence>
<protein>
    <submittedName>
        <fullName evidence="1">Uncharacterized protein</fullName>
    </submittedName>
</protein>
<accession>A0A5B7K3Q0</accession>
<reference evidence="1 2" key="1">
    <citation type="submission" date="2019-05" db="EMBL/GenBank/DDBJ databases">
        <title>Another draft genome of Portunus trituberculatus and its Hox gene families provides insights of decapod evolution.</title>
        <authorList>
            <person name="Jeong J.-H."/>
            <person name="Song I."/>
            <person name="Kim S."/>
            <person name="Choi T."/>
            <person name="Kim D."/>
            <person name="Ryu S."/>
            <person name="Kim W."/>
        </authorList>
    </citation>
    <scope>NUCLEOTIDE SEQUENCE [LARGE SCALE GENOMIC DNA]</scope>
    <source>
        <tissue evidence="1">Muscle</tissue>
    </source>
</reference>
<organism evidence="1 2">
    <name type="scientific">Portunus trituberculatus</name>
    <name type="common">Swimming crab</name>
    <name type="synonym">Neptunus trituberculatus</name>
    <dbReference type="NCBI Taxonomy" id="210409"/>
    <lineage>
        <taxon>Eukaryota</taxon>
        <taxon>Metazoa</taxon>
        <taxon>Ecdysozoa</taxon>
        <taxon>Arthropoda</taxon>
        <taxon>Crustacea</taxon>
        <taxon>Multicrustacea</taxon>
        <taxon>Malacostraca</taxon>
        <taxon>Eumalacostraca</taxon>
        <taxon>Eucarida</taxon>
        <taxon>Decapoda</taxon>
        <taxon>Pleocyemata</taxon>
        <taxon>Brachyura</taxon>
        <taxon>Eubrachyura</taxon>
        <taxon>Portunoidea</taxon>
        <taxon>Portunidae</taxon>
        <taxon>Portuninae</taxon>
        <taxon>Portunus</taxon>
    </lineage>
</organism>
<proteinExistence type="predicted"/>
<gene>
    <name evidence="1" type="ORF">E2C01_097090</name>
</gene>
<dbReference type="Proteomes" id="UP000324222">
    <property type="component" value="Unassembled WGS sequence"/>
</dbReference>
<dbReference type="AlphaFoldDB" id="A0A5B7K3Q0"/>
<comment type="caution">
    <text evidence="1">The sequence shown here is derived from an EMBL/GenBank/DDBJ whole genome shotgun (WGS) entry which is preliminary data.</text>
</comment>